<protein>
    <submittedName>
        <fullName evidence="1">Uncharacterized protein</fullName>
    </submittedName>
</protein>
<evidence type="ECO:0000313" key="1">
    <source>
        <dbReference type="EMBL" id="KAF3540643.1"/>
    </source>
</evidence>
<gene>
    <name evidence="1" type="ORF">F2Q69_00021410</name>
</gene>
<proteinExistence type="predicted"/>
<comment type="caution">
    <text evidence="1">The sequence shown here is derived from an EMBL/GenBank/DDBJ whole genome shotgun (WGS) entry which is preliminary data.</text>
</comment>
<name>A0A8S9QKX2_BRACR</name>
<dbReference type="AlphaFoldDB" id="A0A8S9QKX2"/>
<accession>A0A8S9QKX2</accession>
<reference evidence="1" key="1">
    <citation type="submission" date="2019-12" db="EMBL/GenBank/DDBJ databases">
        <title>Genome sequencing and annotation of Brassica cretica.</title>
        <authorList>
            <person name="Studholme D.J."/>
            <person name="Sarris P."/>
        </authorList>
    </citation>
    <scope>NUCLEOTIDE SEQUENCE</scope>
    <source>
        <strain evidence="1">PFS-109/04</strain>
        <tissue evidence="1">Leaf</tissue>
    </source>
</reference>
<dbReference type="EMBL" id="QGKX02001290">
    <property type="protein sequence ID" value="KAF3540643.1"/>
    <property type="molecule type" value="Genomic_DNA"/>
</dbReference>
<organism evidence="1 2">
    <name type="scientific">Brassica cretica</name>
    <name type="common">Mustard</name>
    <dbReference type="NCBI Taxonomy" id="69181"/>
    <lineage>
        <taxon>Eukaryota</taxon>
        <taxon>Viridiplantae</taxon>
        <taxon>Streptophyta</taxon>
        <taxon>Embryophyta</taxon>
        <taxon>Tracheophyta</taxon>
        <taxon>Spermatophyta</taxon>
        <taxon>Magnoliopsida</taxon>
        <taxon>eudicotyledons</taxon>
        <taxon>Gunneridae</taxon>
        <taxon>Pentapetalae</taxon>
        <taxon>rosids</taxon>
        <taxon>malvids</taxon>
        <taxon>Brassicales</taxon>
        <taxon>Brassicaceae</taxon>
        <taxon>Brassiceae</taxon>
        <taxon>Brassica</taxon>
    </lineage>
</organism>
<dbReference type="Proteomes" id="UP000712600">
    <property type="component" value="Unassembled WGS sequence"/>
</dbReference>
<evidence type="ECO:0000313" key="2">
    <source>
        <dbReference type="Proteomes" id="UP000712600"/>
    </source>
</evidence>
<sequence>MGDVLNKGQKILEVRSGYGLSDVRHRPRPSRPGSGLTGTVLRLPRQDYYRYLFGFRIMPLGSWPLSSSYDVFYFYRKSLTCLERAGVGVVTQVLGFAAFHVWRSRVSIVSCISQYFCNNYTMCSLYCVARSILIHVLFTFGTLETPMRLRLHRGFRNWHVSYDAPCVRVSVGQSQSFSQQEPGVRCPARGLNDFSQPVCPLFLDFVLELGNNLCTQVWTVFKSGGEQISPG</sequence>